<dbReference type="InterPro" id="IPR044722">
    <property type="entry name" value="SecA_SF2_C"/>
</dbReference>
<dbReference type="Gene3D" id="3.40.50.300">
    <property type="entry name" value="P-loop containing nucleotide triphosphate hydrolases"/>
    <property type="match status" value="2"/>
</dbReference>
<evidence type="ECO:0000256" key="3">
    <source>
        <dbReference type="ARBA" id="ARBA00022741"/>
    </source>
</evidence>
<keyword evidence="2" id="KW-1003">Cell membrane</keyword>
<feature type="domain" description="SecA family profile" evidence="10">
    <location>
        <begin position="29"/>
        <end position="624"/>
    </location>
</feature>
<evidence type="ECO:0000256" key="7">
    <source>
        <dbReference type="ARBA" id="ARBA00023010"/>
    </source>
</evidence>
<dbReference type="AlphaFoldDB" id="A0A1Y5T691"/>
<dbReference type="PANTHER" id="PTHR30612:SF0">
    <property type="entry name" value="CHLOROPLAST PROTEIN-TRANSPORTING ATPASE"/>
    <property type="match status" value="1"/>
</dbReference>
<protein>
    <submittedName>
        <fullName evidence="11">Preprotein translocase subunit SecA</fullName>
    </submittedName>
</protein>
<dbReference type="InterPro" id="IPR011115">
    <property type="entry name" value="SecA_DEAD"/>
</dbReference>
<evidence type="ECO:0000256" key="1">
    <source>
        <dbReference type="ARBA" id="ARBA00022448"/>
    </source>
</evidence>
<dbReference type="SMART" id="SM00957">
    <property type="entry name" value="SecA_DEAD"/>
    <property type="match status" value="1"/>
</dbReference>
<dbReference type="GO" id="GO:0005524">
    <property type="term" value="F:ATP binding"/>
    <property type="evidence" value="ECO:0007669"/>
    <property type="project" value="UniProtKB-KW"/>
</dbReference>
<dbReference type="PANTHER" id="PTHR30612">
    <property type="entry name" value="SECA INNER MEMBRANE COMPONENT OF SEC PROTEIN SECRETION SYSTEM"/>
    <property type="match status" value="1"/>
</dbReference>
<evidence type="ECO:0000256" key="4">
    <source>
        <dbReference type="ARBA" id="ARBA00022840"/>
    </source>
</evidence>
<evidence type="ECO:0000313" key="12">
    <source>
        <dbReference type="Proteomes" id="UP000193900"/>
    </source>
</evidence>
<keyword evidence="12" id="KW-1185">Reference proteome</keyword>
<name>A0A1Y5T691_9RHOB</name>
<dbReference type="FunFam" id="3.40.50.300:FF:000429">
    <property type="entry name" value="Preprotein translocase subunit SecA"/>
    <property type="match status" value="1"/>
</dbReference>
<accession>A0A1Y5T691</accession>
<organism evidence="11 12">
    <name type="scientific">Roseisalinus antarcticus</name>
    <dbReference type="NCBI Taxonomy" id="254357"/>
    <lineage>
        <taxon>Bacteria</taxon>
        <taxon>Pseudomonadati</taxon>
        <taxon>Pseudomonadota</taxon>
        <taxon>Alphaproteobacteria</taxon>
        <taxon>Rhodobacterales</taxon>
        <taxon>Roseobacteraceae</taxon>
        <taxon>Roseisalinus</taxon>
    </lineage>
</organism>
<dbReference type="GO" id="GO:0005886">
    <property type="term" value="C:plasma membrane"/>
    <property type="evidence" value="ECO:0007669"/>
    <property type="project" value="TreeGrafter"/>
</dbReference>
<evidence type="ECO:0000313" key="11">
    <source>
        <dbReference type="EMBL" id="SLN56718.1"/>
    </source>
</evidence>
<dbReference type="Pfam" id="PF21090">
    <property type="entry name" value="P-loop_SecA"/>
    <property type="match status" value="2"/>
</dbReference>
<keyword evidence="8" id="KW-0472">Membrane</keyword>
<dbReference type="GO" id="GO:0043952">
    <property type="term" value="P:protein transport by the Sec complex"/>
    <property type="evidence" value="ECO:0007669"/>
    <property type="project" value="TreeGrafter"/>
</dbReference>
<evidence type="ECO:0000259" key="9">
    <source>
        <dbReference type="PROSITE" id="PS51192"/>
    </source>
</evidence>
<dbReference type="InterPro" id="IPR000185">
    <property type="entry name" value="SecA"/>
</dbReference>
<gene>
    <name evidence="11" type="ORF">ROA7023_02569</name>
</gene>
<dbReference type="SUPFAM" id="SSF52540">
    <property type="entry name" value="P-loop containing nucleoside triphosphate hydrolases"/>
    <property type="match status" value="2"/>
</dbReference>
<reference evidence="11 12" key="1">
    <citation type="submission" date="2017-03" db="EMBL/GenBank/DDBJ databases">
        <authorList>
            <person name="Afonso C.L."/>
            <person name="Miller P.J."/>
            <person name="Scott M.A."/>
            <person name="Spackman E."/>
            <person name="Goraichik I."/>
            <person name="Dimitrov K.M."/>
            <person name="Suarez D.L."/>
            <person name="Swayne D.E."/>
        </authorList>
    </citation>
    <scope>NUCLEOTIDE SEQUENCE [LARGE SCALE GENOMIC DNA]</scope>
    <source>
        <strain evidence="11 12">CECT 7023</strain>
    </source>
</reference>
<keyword evidence="4" id="KW-0067">ATP-binding</keyword>
<evidence type="ECO:0000256" key="5">
    <source>
        <dbReference type="ARBA" id="ARBA00022927"/>
    </source>
</evidence>
<dbReference type="Gene3D" id="3.90.1440.10">
    <property type="entry name" value="SecA, preprotein cross-linking domain"/>
    <property type="match status" value="1"/>
</dbReference>
<keyword evidence="6" id="KW-1278">Translocase</keyword>
<keyword evidence="7" id="KW-0811">Translocation</keyword>
<dbReference type="InterPro" id="IPR027417">
    <property type="entry name" value="P-loop_NTPase"/>
</dbReference>
<dbReference type="Pfam" id="PF01043">
    <property type="entry name" value="SecA_PP_bind"/>
    <property type="match status" value="1"/>
</dbReference>
<dbReference type="PRINTS" id="PR00906">
    <property type="entry name" value="SECA"/>
</dbReference>
<keyword evidence="1" id="KW-0813">Transport</keyword>
<dbReference type="GO" id="GO:0031522">
    <property type="term" value="C:cell envelope Sec protein transport complex"/>
    <property type="evidence" value="ECO:0007669"/>
    <property type="project" value="TreeGrafter"/>
</dbReference>
<evidence type="ECO:0000256" key="2">
    <source>
        <dbReference type="ARBA" id="ARBA00022475"/>
    </source>
</evidence>
<dbReference type="SUPFAM" id="SSF81767">
    <property type="entry name" value="Pre-protein crosslinking domain of SecA"/>
    <property type="match status" value="1"/>
</dbReference>
<keyword evidence="5" id="KW-0653">Protein transport</keyword>
<evidence type="ECO:0000256" key="6">
    <source>
        <dbReference type="ARBA" id="ARBA00022967"/>
    </source>
</evidence>
<sequence length="656" mass="71783">MSDAALFLPRPGPAPGRPTAPKALERWWARGVAPVMAAGHRPRGWSCLAVARQAGRLERKVTLLSDDELRARVRITGPLLRQRHRAADFALFAAVLREVIRRTLGLRLNRRQLQGGAAIWRGMVAEMETGEGKTVTAILPAAAAAMAGEMVHVITVNDYLAARDLETTAPVYAFLGIRTGLVVRDTPPEARWEVYRAPVVYGSNAEIAFDHLRDRTEAVAGSSAAAVLSGAPTARARPPRLPRLDRAIVDEADSVLIDEARTPLILSGDGPPLYDAATCRAAIALARTLREGRDFRLAPARHEVTLTRACRDRLEAEPAAPDAGPRWQSAVFRDDLVRKALSALHLYALGRDYVLQEGKVQIVDENTGRIFADRSWSMGLHQLIETKEGLDPTPERRTLGRLTYQSLFGRYARVGGMTGTISEAAVELWRVYGLKTARIPTHQRSRRRHLRDRVYRSEAAREAALLDRIGALSARGVPVLVGTRTVEASAALSYSLHAAGLDHALLNAENDAEEAAIIARAGAPGRITIATNMAGRGTDIRLDPASREAGGLHVLLTDRHDSRRTDRQLQGRAARQGDAGSCEAHLSLDDRLLAPARLGPDLRLAKRLAYWLPPLRVRLLGLAQRRLERAHGRARFALMQSEAGLDRTLAFTGSRE</sequence>
<keyword evidence="3" id="KW-0547">Nucleotide-binding</keyword>
<evidence type="ECO:0000259" key="10">
    <source>
        <dbReference type="PROSITE" id="PS51196"/>
    </source>
</evidence>
<proteinExistence type="predicted"/>
<dbReference type="InterPro" id="IPR014018">
    <property type="entry name" value="SecA_motor_DEAD"/>
</dbReference>
<dbReference type="PROSITE" id="PS51196">
    <property type="entry name" value="SECA_MOTOR_DEAD"/>
    <property type="match status" value="1"/>
</dbReference>
<dbReference type="OrthoDB" id="9805579at2"/>
<dbReference type="Proteomes" id="UP000193900">
    <property type="component" value="Unassembled WGS sequence"/>
</dbReference>
<evidence type="ECO:0000256" key="8">
    <source>
        <dbReference type="ARBA" id="ARBA00023136"/>
    </source>
</evidence>
<dbReference type="CDD" id="cd17928">
    <property type="entry name" value="DEXDc_SecA"/>
    <property type="match status" value="1"/>
</dbReference>
<dbReference type="SMART" id="SM00958">
    <property type="entry name" value="SecA_PP_bind"/>
    <property type="match status" value="1"/>
</dbReference>
<dbReference type="InterPro" id="IPR020937">
    <property type="entry name" value="SecA_CS"/>
</dbReference>
<dbReference type="InterPro" id="IPR036670">
    <property type="entry name" value="SecA_X-link_sf"/>
</dbReference>
<dbReference type="InterPro" id="IPR014001">
    <property type="entry name" value="Helicase_ATP-bd"/>
</dbReference>
<dbReference type="EMBL" id="FWFZ01000012">
    <property type="protein sequence ID" value="SLN56718.1"/>
    <property type="molecule type" value="Genomic_DNA"/>
</dbReference>
<dbReference type="PROSITE" id="PS51192">
    <property type="entry name" value="HELICASE_ATP_BIND_1"/>
    <property type="match status" value="1"/>
</dbReference>
<dbReference type="InterPro" id="IPR011130">
    <property type="entry name" value="SecA_preprotein_X-link_dom"/>
</dbReference>
<dbReference type="GO" id="GO:0017038">
    <property type="term" value="P:protein import"/>
    <property type="evidence" value="ECO:0007669"/>
    <property type="project" value="InterPro"/>
</dbReference>
<dbReference type="GO" id="GO:0006605">
    <property type="term" value="P:protein targeting"/>
    <property type="evidence" value="ECO:0007669"/>
    <property type="project" value="InterPro"/>
</dbReference>
<dbReference type="PROSITE" id="PS01312">
    <property type="entry name" value="SECA"/>
    <property type="match status" value="1"/>
</dbReference>
<dbReference type="GO" id="GO:0006886">
    <property type="term" value="P:intracellular protein transport"/>
    <property type="evidence" value="ECO:0007669"/>
    <property type="project" value="InterPro"/>
</dbReference>
<dbReference type="RefSeq" id="WP_085879408.1">
    <property type="nucleotide sequence ID" value="NZ_FWFZ01000012.1"/>
</dbReference>
<feature type="domain" description="Helicase ATP-binding" evidence="9">
    <location>
        <begin position="114"/>
        <end position="268"/>
    </location>
</feature>
<dbReference type="GO" id="GO:0005829">
    <property type="term" value="C:cytosol"/>
    <property type="evidence" value="ECO:0007669"/>
    <property type="project" value="TreeGrafter"/>
</dbReference>
<dbReference type="Pfam" id="PF07517">
    <property type="entry name" value="SecA_DEAD"/>
    <property type="match status" value="1"/>
</dbReference>